<reference evidence="1 2" key="1">
    <citation type="journal article" date="2018" name="Sci. Data">
        <title>The draft genome sequence of cork oak.</title>
        <authorList>
            <person name="Ramos A.M."/>
            <person name="Usie A."/>
            <person name="Barbosa P."/>
            <person name="Barros P.M."/>
            <person name="Capote T."/>
            <person name="Chaves I."/>
            <person name="Simoes F."/>
            <person name="Abreu I."/>
            <person name="Carrasquinho I."/>
            <person name="Faro C."/>
            <person name="Guimaraes J.B."/>
            <person name="Mendonca D."/>
            <person name="Nobrega F."/>
            <person name="Rodrigues L."/>
            <person name="Saibo N.J.M."/>
            <person name="Varela M.C."/>
            <person name="Egas C."/>
            <person name="Matos J."/>
            <person name="Miguel C.M."/>
            <person name="Oliveira M.M."/>
            <person name="Ricardo C.P."/>
            <person name="Goncalves S."/>
        </authorList>
    </citation>
    <scope>NUCLEOTIDE SEQUENCE [LARGE SCALE GENOMIC DNA]</scope>
    <source>
        <strain evidence="2">cv. HL8</strain>
    </source>
</reference>
<accession>A0AAW0JPV0</accession>
<dbReference type="Proteomes" id="UP000237347">
    <property type="component" value="Unassembled WGS sequence"/>
</dbReference>
<gene>
    <name evidence="1" type="ORF">CFP56_029688</name>
</gene>
<dbReference type="EMBL" id="PKMF04000490">
    <property type="protein sequence ID" value="KAK7829022.1"/>
    <property type="molecule type" value="Genomic_DNA"/>
</dbReference>
<dbReference type="Gene3D" id="3.40.50.150">
    <property type="entry name" value="Vaccinia Virus protein VP39"/>
    <property type="match status" value="2"/>
</dbReference>
<dbReference type="SUPFAM" id="SSF53335">
    <property type="entry name" value="S-adenosyl-L-methionine-dependent methyltransferases"/>
    <property type="match status" value="1"/>
</dbReference>
<dbReference type="AlphaFoldDB" id="A0AAW0JPV0"/>
<name>A0AAW0JPV0_QUESU</name>
<proteinExistence type="predicted"/>
<dbReference type="PANTHER" id="PTHR35276:SF1">
    <property type="entry name" value="TRNA (MNM(5)S(2)U34)-METHYLTRANSFERASE, CHLOROPLASTIC"/>
    <property type="match status" value="1"/>
</dbReference>
<organism evidence="1 2">
    <name type="scientific">Quercus suber</name>
    <name type="common">Cork oak</name>
    <dbReference type="NCBI Taxonomy" id="58331"/>
    <lineage>
        <taxon>Eukaryota</taxon>
        <taxon>Viridiplantae</taxon>
        <taxon>Streptophyta</taxon>
        <taxon>Embryophyta</taxon>
        <taxon>Tracheophyta</taxon>
        <taxon>Spermatophyta</taxon>
        <taxon>Magnoliopsida</taxon>
        <taxon>eudicotyledons</taxon>
        <taxon>Gunneridae</taxon>
        <taxon>Pentapetalae</taxon>
        <taxon>rosids</taxon>
        <taxon>fabids</taxon>
        <taxon>Fagales</taxon>
        <taxon>Fagaceae</taxon>
        <taxon>Quercus</taxon>
    </lineage>
</organism>
<comment type="caution">
    <text evidence="1">The sequence shown here is derived from an EMBL/GenBank/DDBJ whole genome shotgun (WGS) entry which is preliminary data.</text>
</comment>
<dbReference type="InterPro" id="IPR010719">
    <property type="entry name" value="MnmM_MeTrfase"/>
</dbReference>
<protein>
    <submittedName>
        <fullName evidence="1">Uncharacterized protein</fullName>
    </submittedName>
</protein>
<keyword evidence="2" id="KW-1185">Reference proteome</keyword>
<dbReference type="InterPro" id="IPR029063">
    <property type="entry name" value="SAM-dependent_MTases_sf"/>
</dbReference>
<evidence type="ECO:0000313" key="1">
    <source>
        <dbReference type="EMBL" id="KAK7829022.1"/>
    </source>
</evidence>
<evidence type="ECO:0000313" key="2">
    <source>
        <dbReference type="Proteomes" id="UP000237347"/>
    </source>
</evidence>
<sequence>MPGGKHVVQKGDTVIDATCGNGYDTLVMVNMLADELARVNDALQNTSSLLEELLNPNEVPFPHSIKYLLLPIFIQKGDAAIDATCGNVYDTLAMVKIVADESTRVCVFAMDIQTDALENTSLL</sequence>
<dbReference type="PANTHER" id="PTHR35276">
    <property type="entry name" value="S-ADENOSYL-L-METHIONINE-DEPENDENT METHYLTRANSFERASES SUPERFAMILY PROTEIN"/>
    <property type="match status" value="1"/>
</dbReference>